<evidence type="ECO:0000256" key="5">
    <source>
        <dbReference type="ARBA" id="ARBA00023077"/>
    </source>
</evidence>
<evidence type="ECO:0000256" key="3">
    <source>
        <dbReference type="ARBA" id="ARBA00022452"/>
    </source>
</evidence>
<dbReference type="NCBIfam" id="TIGR04057">
    <property type="entry name" value="SusC_RagA_signa"/>
    <property type="match status" value="1"/>
</dbReference>
<proteinExistence type="inferred from homology"/>
<evidence type="ECO:0000256" key="6">
    <source>
        <dbReference type="ARBA" id="ARBA00023136"/>
    </source>
</evidence>
<dbReference type="GO" id="GO:0006826">
    <property type="term" value="P:iron ion transport"/>
    <property type="evidence" value="ECO:0007669"/>
    <property type="project" value="UniProtKB-KW"/>
</dbReference>
<dbReference type="InterPro" id="IPR023996">
    <property type="entry name" value="TonB-dep_OMP_SusC/RagA"/>
</dbReference>
<dbReference type="InterPro" id="IPR012910">
    <property type="entry name" value="Plug_dom"/>
</dbReference>
<comment type="similarity">
    <text evidence="8 9">Belongs to the TonB-dependent receptor family.</text>
</comment>
<evidence type="ECO:0000313" key="13">
    <source>
        <dbReference type="Proteomes" id="UP000613193"/>
    </source>
</evidence>
<dbReference type="NCBIfam" id="TIGR04056">
    <property type="entry name" value="OMP_RagA_SusC"/>
    <property type="match status" value="1"/>
</dbReference>
<evidence type="ECO:0000259" key="11">
    <source>
        <dbReference type="Pfam" id="PF07715"/>
    </source>
</evidence>
<feature type="domain" description="TonB-dependent receptor-like beta-barrel" evidence="10">
    <location>
        <begin position="537"/>
        <end position="1075"/>
    </location>
</feature>
<dbReference type="SUPFAM" id="SSF49464">
    <property type="entry name" value="Carboxypeptidase regulatory domain-like"/>
    <property type="match status" value="1"/>
</dbReference>
<dbReference type="RefSeq" id="WP_200066451.1">
    <property type="nucleotide sequence ID" value="NZ_JAEHFW010000002.1"/>
</dbReference>
<dbReference type="Gene3D" id="2.60.40.1120">
    <property type="entry name" value="Carboxypeptidase-like, regulatory domain"/>
    <property type="match status" value="1"/>
</dbReference>
<sequence>MKLTTIIIITCLLQVSAAGYGQKITLNEKDASLSSVISKIRQQSGYDFLGDTELLKKAGPITVNVKNVSITDALTACFNGQPITFSITDKIVVFKSKAPPETDVVKTTIDITGTVLDETGQPLPGATVQVKGTNIVTVTNTNGTFSLKNIDEDAVLSVSFIGFASQEVKATAILNIQLKPLVSSLNDVVVVGYGTLKKQNISTAISSVSSKTIDKLSVSRVEQTLQGTVPGVLVLNQNGQPGDKPMIRIRGTGTNNDPNPLYIVDGFPVSTIEYLNPGDIDRIDVLKDAASAAIYGARGANGVVLITTKTGKPGATTLSYDGYYGVQNTWRKLPVLNATQYATMMNEGAINANPTNPLPYPDPASLGEGTNWQDALFQKNAPISNHQFTASGGTDKGTYLAEFSYFDQQGVIGGDNSKFDRYTFRLNVDQKLNNFLKIGTNLNYINSKRNAIFDNGDQGGQVLGNAVNIDPITPLYETDPAKLAAYNVNAVTNGTQVYGISPLATFPNPLAQIAILNGTNKIDKLIGNAYAELSIYKDLKFRSSYGMDLGNYNSSSYRPPYYLLPTSVQNYSTVSTSFAREYSWQIENVLSYSHDFNKHNIQVVAGQSAFKYTYENLGGSRNDPAPIDPNLAYLDVATDITSSKNNGGADTRTLASYFGRLAYNYDDKYLLSGVIRRDGSSRFGRNHPYAVFPSVSGAWIVSKEDFFKSSFISFLKLRASWGQNGNESLGSSFPWASTIVTGNNGYTFLDNGTEYLASGASLGAIANPDLKWETSEQTDFGIDINLLNDKISISSDYYVKTTKDLLIRPNILASVGYSAPYVNGGNVQNKGIELGITYNDKIGKDVGLNLSFNISHNVNKVTQINNTAQAIPGAGYISLGSITRMAVGEPIGYFWGQRTAGIFQTQQEVDAYTFTNADGTTKKIQPNAKPGDLKFIDANGDGVINDLDRTNIGDPNPKYITGFTANVTYKNFDFSFFAIGMFGQKIFNGNYRFDKTVSNLPATMLDHWTPDNTDAKFPRFISTDPNKNYATVSDLLLENGSFVRVKNIQLGYSLPTNLIRRAKLSRLRLFAAVDNAFTITKYTGFDPELGATSPLSLGIDRGVYPQSRTFRFGINAKL</sequence>
<evidence type="ECO:0000256" key="1">
    <source>
        <dbReference type="ARBA" id="ARBA00004571"/>
    </source>
</evidence>
<dbReference type="InterPro" id="IPR039426">
    <property type="entry name" value="TonB-dep_rcpt-like"/>
</dbReference>
<dbReference type="SUPFAM" id="SSF56935">
    <property type="entry name" value="Porins"/>
    <property type="match status" value="1"/>
</dbReference>
<dbReference type="InterPro" id="IPR000531">
    <property type="entry name" value="Beta-barrel_TonB"/>
</dbReference>
<evidence type="ECO:0000256" key="8">
    <source>
        <dbReference type="PROSITE-ProRule" id="PRU01360"/>
    </source>
</evidence>
<keyword evidence="5 9" id="KW-0798">TonB box</keyword>
<evidence type="ECO:0000256" key="7">
    <source>
        <dbReference type="ARBA" id="ARBA00023237"/>
    </source>
</evidence>
<dbReference type="InterPro" id="IPR036942">
    <property type="entry name" value="Beta-barrel_TonB_sf"/>
</dbReference>
<keyword evidence="3 8" id="KW-1134">Transmembrane beta strand</keyword>
<dbReference type="Pfam" id="PF00593">
    <property type="entry name" value="TonB_dep_Rec_b-barrel"/>
    <property type="match status" value="1"/>
</dbReference>
<protein>
    <submittedName>
        <fullName evidence="12">TonB-dependent receptor</fullName>
    </submittedName>
</protein>
<dbReference type="AlphaFoldDB" id="A0A934UNH6"/>
<comment type="subcellular location">
    <subcellularLocation>
        <location evidence="1 8">Cell outer membrane</location>
        <topology evidence="1 8">Multi-pass membrane protein</topology>
    </subcellularLocation>
</comment>
<evidence type="ECO:0000256" key="2">
    <source>
        <dbReference type="ARBA" id="ARBA00022448"/>
    </source>
</evidence>
<keyword evidence="7 8" id="KW-0998">Cell outer membrane</keyword>
<gene>
    <name evidence="12" type="ORF">I5M19_11360</name>
</gene>
<organism evidence="12 13">
    <name type="scientific">Mucilaginibacter segetis</name>
    <dbReference type="NCBI Taxonomy" id="2793071"/>
    <lineage>
        <taxon>Bacteria</taxon>
        <taxon>Pseudomonadati</taxon>
        <taxon>Bacteroidota</taxon>
        <taxon>Sphingobacteriia</taxon>
        <taxon>Sphingobacteriales</taxon>
        <taxon>Sphingobacteriaceae</taxon>
        <taxon>Mucilaginibacter</taxon>
    </lineage>
</organism>
<keyword evidence="12" id="KW-0675">Receptor</keyword>
<keyword evidence="4 8" id="KW-0812">Transmembrane</keyword>
<dbReference type="InterPro" id="IPR037066">
    <property type="entry name" value="Plug_dom_sf"/>
</dbReference>
<dbReference type="Gene3D" id="2.170.130.10">
    <property type="entry name" value="TonB-dependent receptor, plug domain"/>
    <property type="match status" value="1"/>
</dbReference>
<keyword evidence="6 8" id="KW-0472">Membrane</keyword>
<dbReference type="InterPro" id="IPR023997">
    <property type="entry name" value="TonB-dep_OMP_SusC/RagA_CS"/>
</dbReference>
<reference evidence="12" key="1">
    <citation type="submission" date="2020-12" db="EMBL/GenBank/DDBJ databases">
        <title>Bacterial novel species Mucilaginibacter sp. SD-g isolated from soil.</title>
        <authorList>
            <person name="Jung H.-Y."/>
        </authorList>
    </citation>
    <scope>NUCLEOTIDE SEQUENCE</scope>
    <source>
        <strain evidence="12">SD-g</strain>
    </source>
</reference>
<dbReference type="InterPro" id="IPR008969">
    <property type="entry name" value="CarboxyPept-like_regulatory"/>
</dbReference>
<dbReference type="Proteomes" id="UP000613193">
    <property type="component" value="Unassembled WGS sequence"/>
</dbReference>
<dbReference type="Gene3D" id="2.40.170.20">
    <property type="entry name" value="TonB-dependent receptor, beta-barrel domain"/>
    <property type="match status" value="1"/>
</dbReference>
<evidence type="ECO:0000256" key="9">
    <source>
        <dbReference type="RuleBase" id="RU003357"/>
    </source>
</evidence>
<comment type="caution">
    <text evidence="12">The sequence shown here is derived from an EMBL/GenBank/DDBJ whole genome shotgun (WGS) entry which is preliminary data.</text>
</comment>
<accession>A0A934UNH6</accession>
<dbReference type="Pfam" id="PF07715">
    <property type="entry name" value="Plug"/>
    <property type="match status" value="1"/>
</dbReference>
<dbReference type="GO" id="GO:0009279">
    <property type="term" value="C:cell outer membrane"/>
    <property type="evidence" value="ECO:0007669"/>
    <property type="project" value="UniProtKB-SubCell"/>
</dbReference>
<evidence type="ECO:0000313" key="12">
    <source>
        <dbReference type="EMBL" id="MBK0379911.1"/>
    </source>
</evidence>
<feature type="domain" description="TonB-dependent receptor plug" evidence="11">
    <location>
        <begin position="198"/>
        <end position="303"/>
    </location>
</feature>
<evidence type="ECO:0000259" key="10">
    <source>
        <dbReference type="Pfam" id="PF00593"/>
    </source>
</evidence>
<dbReference type="PROSITE" id="PS52016">
    <property type="entry name" value="TONB_DEPENDENT_REC_3"/>
    <property type="match status" value="1"/>
</dbReference>
<dbReference type="EMBL" id="JAEHFW010000002">
    <property type="protein sequence ID" value="MBK0379911.1"/>
    <property type="molecule type" value="Genomic_DNA"/>
</dbReference>
<name>A0A934UNH6_9SPHI</name>
<dbReference type="Pfam" id="PF13715">
    <property type="entry name" value="CarbopepD_reg_2"/>
    <property type="match status" value="1"/>
</dbReference>
<evidence type="ECO:0000256" key="4">
    <source>
        <dbReference type="ARBA" id="ARBA00022692"/>
    </source>
</evidence>
<keyword evidence="2 8" id="KW-0813">Transport</keyword>
<keyword evidence="13" id="KW-1185">Reference proteome</keyword>